<accession>A0ABU0GHG5</accession>
<dbReference type="EMBL" id="JAUSVM010000001">
    <property type="protein sequence ID" value="MDQ0424814.1"/>
    <property type="molecule type" value="Genomic_DNA"/>
</dbReference>
<reference evidence="1 2" key="1">
    <citation type="submission" date="2023-07" db="EMBL/GenBank/DDBJ databases">
        <title>Sequencing the genomes of 1000 actinobacteria strains.</title>
        <authorList>
            <person name="Klenk H.-P."/>
        </authorList>
    </citation>
    <scope>NUCLEOTIDE SEQUENCE [LARGE SCALE GENOMIC DNA]</scope>
    <source>
        <strain evidence="1 2">DSM 14785</strain>
    </source>
</reference>
<gene>
    <name evidence="1" type="ORF">JO380_001195</name>
</gene>
<evidence type="ECO:0000313" key="2">
    <source>
        <dbReference type="Proteomes" id="UP001240250"/>
    </source>
</evidence>
<dbReference type="Proteomes" id="UP001240250">
    <property type="component" value="Unassembled WGS sequence"/>
</dbReference>
<protein>
    <submittedName>
        <fullName evidence="1">Uncharacterized protein</fullName>
    </submittedName>
</protein>
<name>A0ABU0GHG5_9CELL</name>
<sequence>MTARRTPVRGLADLTPLTRVVATPWSRIVRGVGLGQHPSGFDPGEADRIRWSFARLRERVDDAHPYTRFAAELAGTALEVTQGEPLPAGYVAGRVDAVAATVRGLTTPYERVTAASILLTTVSTLGLTADPHVAARVGPLVRETLAAVDEIRPDQIADENQGRHGDYERVAAWTALLLALAHFEPHELPVVPDDAQVAAALASIDRVPSPFFRGRGGSTLLSAVAVLGGSATVEEHARSTLAWLDRPHPAALQPAFPSAMSPAFVAAYPLLTMLNAIAVSGHLELLDAGRDRLAQATDLIAAMAPVERTHMALYHVVALDNLGRLDDQLPDLDAFVEDVVGRWRSIDPGRDYFLYGISYAYLVQLAYVTGRSDLVTDTMVERMVTPFARLGATPAGRANRPYPFAYVLNVLGELGLAERLYEPRPAYGGASAFEHVVDHLSPGGRAEAARLYMLDHALVSWALRQRPPGSPVPGRIGRHRLVGVHGEPVLGST</sequence>
<organism evidence="1 2">
    <name type="scientific">Cellulomonas iranensis</name>
    <dbReference type="NCBI Taxonomy" id="76862"/>
    <lineage>
        <taxon>Bacteria</taxon>
        <taxon>Bacillati</taxon>
        <taxon>Actinomycetota</taxon>
        <taxon>Actinomycetes</taxon>
        <taxon>Micrococcales</taxon>
        <taxon>Cellulomonadaceae</taxon>
        <taxon>Cellulomonas</taxon>
    </lineage>
</organism>
<keyword evidence="2" id="KW-1185">Reference proteome</keyword>
<proteinExistence type="predicted"/>
<evidence type="ECO:0000313" key="1">
    <source>
        <dbReference type="EMBL" id="MDQ0424814.1"/>
    </source>
</evidence>
<dbReference type="RefSeq" id="WP_082740029.1">
    <property type="nucleotide sequence ID" value="NZ_JAUSVM010000001.1"/>
</dbReference>
<comment type="caution">
    <text evidence="1">The sequence shown here is derived from an EMBL/GenBank/DDBJ whole genome shotgun (WGS) entry which is preliminary data.</text>
</comment>